<dbReference type="AlphaFoldDB" id="A0A6B3VXE3"/>
<dbReference type="InterPro" id="IPR029058">
    <property type="entry name" value="AB_hydrolase_fold"/>
</dbReference>
<evidence type="ECO:0000313" key="7">
    <source>
        <dbReference type="Proteomes" id="UP000472971"/>
    </source>
</evidence>
<evidence type="ECO:0000256" key="1">
    <source>
        <dbReference type="ARBA" id="ARBA00022428"/>
    </source>
</evidence>
<evidence type="ECO:0000259" key="4">
    <source>
        <dbReference type="Pfam" id="PF00561"/>
    </source>
</evidence>
<dbReference type="RefSeq" id="WP_163242059.1">
    <property type="nucleotide sequence ID" value="NZ_JAAIWN010000019.1"/>
</dbReference>
<keyword evidence="2 3" id="KW-0456">Lyase</keyword>
<evidence type="ECO:0000313" key="8">
    <source>
        <dbReference type="Proteomes" id="UP000570010"/>
    </source>
</evidence>
<comment type="pathway">
    <text evidence="3">Quinol/quinone metabolism; 1,4-dihydroxy-2-naphthoate biosynthesis; 1,4-dihydroxy-2-naphthoate from chorismate: step 3/7.</text>
</comment>
<dbReference type="GO" id="GO:0009234">
    <property type="term" value="P:menaquinone biosynthetic process"/>
    <property type="evidence" value="ECO:0007669"/>
    <property type="project" value="UniProtKB-UniRule"/>
</dbReference>
<dbReference type="Proteomes" id="UP000570010">
    <property type="component" value="Unassembled WGS sequence"/>
</dbReference>
<evidence type="ECO:0000256" key="2">
    <source>
        <dbReference type="ARBA" id="ARBA00023239"/>
    </source>
</evidence>
<comment type="caution">
    <text evidence="6">The sequence shown here is derived from an EMBL/GenBank/DDBJ whole genome shotgun (WGS) entry which is preliminary data.</text>
</comment>
<dbReference type="UniPathway" id="UPA01057">
    <property type="reaction ID" value="UER00900"/>
</dbReference>
<feature type="domain" description="AB hydrolase-1" evidence="4">
    <location>
        <begin position="21"/>
        <end position="255"/>
    </location>
</feature>
<dbReference type="UniPathway" id="UPA00079"/>
<dbReference type="PANTHER" id="PTHR42916">
    <property type="entry name" value="2-SUCCINYL-5-ENOLPYRUVYL-6-HYDROXY-3-CYCLOHEXENE-1-CARBOXYLATE SYNTHASE"/>
    <property type="match status" value="1"/>
</dbReference>
<evidence type="ECO:0000313" key="6">
    <source>
        <dbReference type="EMBL" id="NEY81662.1"/>
    </source>
</evidence>
<keyword evidence="7" id="KW-1185">Reference proteome</keyword>
<evidence type="ECO:0000256" key="3">
    <source>
        <dbReference type="HAMAP-Rule" id="MF_01660"/>
    </source>
</evidence>
<dbReference type="EC" id="4.2.99.20" evidence="3"/>
<dbReference type="EMBL" id="JACEIO010000021">
    <property type="protein sequence ID" value="MBA4537407.1"/>
    <property type="molecule type" value="Genomic_DNA"/>
</dbReference>
<comment type="pathway">
    <text evidence="3">Quinol/quinone metabolism; menaquinone biosynthesis.</text>
</comment>
<reference evidence="6 7" key="1">
    <citation type="submission" date="2020-02" db="EMBL/GenBank/DDBJ databases">
        <title>Bacillus aquiflavi sp. nov., isolated from yellow water of strong flavor Chinese baijiu in Yibin region of China.</title>
        <authorList>
            <person name="Xie J."/>
        </authorList>
    </citation>
    <scope>NUCLEOTIDE SEQUENCE [LARGE SCALE GENOMIC DNA]</scope>
    <source>
        <strain evidence="6 7">3H-10</strain>
    </source>
</reference>
<comment type="similarity">
    <text evidence="3">Belongs to the AB hydrolase superfamily. MenH family.</text>
</comment>
<dbReference type="Gene3D" id="3.40.50.1820">
    <property type="entry name" value="alpha/beta hydrolase"/>
    <property type="match status" value="1"/>
</dbReference>
<gene>
    <name evidence="3 6" type="primary">menH</name>
    <name evidence="6" type="ORF">G4D64_09160</name>
    <name evidence="5" type="ORF">H1Z61_09770</name>
</gene>
<comment type="function">
    <text evidence="3">Catalyzes a proton abstraction reaction that results in 2,5-elimination of pyruvate from 2-succinyl-5-enolpyruvyl-6-hydroxy-3-cyclohexene-1-carboxylate (SEPHCHC) and the formation of 2-succinyl-6-hydroxy-2,4-cyclohexadiene-1-carboxylate (SHCHC).</text>
</comment>
<protein>
    <recommendedName>
        <fullName evidence="3">Putative 2-succinyl-6-hydroxy-2,4-cyclohexadiene-1-carboxylate synthase</fullName>
        <shortName evidence="3">SHCHC synthase</shortName>
        <ecNumber evidence="3">4.2.99.20</ecNumber>
    </recommendedName>
</protein>
<dbReference type="PRINTS" id="PR00111">
    <property type="entry name" value="ABHYDROLASE"/>
</dbReference>
<dbReference type="Pfam" id="PF00561">
    <property type="entry name" value="Abhydrolase_1"/>
    <property type="match status" value="1"/>
</dbReference>
<dbReference type="SUPFAM" id="SSF53474">
    <property type="entry name" value="alpha/beta-Hydrolases"/>
    <property type="match status" value="1"/>
</dbReference>
<dbReference type="EMBL" id="JAAIWN010000019">
    <property type="protein sequence ID" value="NEY81662.1"/>
    <property type="molecule type" value="Genomic_DNA"/>
</dbReference>
<reference evidence="5 8" key="2">
    <citation type="submission" date="2020-07" db="EMBL/GenBank/DDBJ databases">
        <authorList>
            <person name="Feng H."/>
        </authorList>
    </citation>
    <scope>NUCLEOTIDE SEQUENCE [LARGE SCALE GENOMIC DNA]</scope>
    <source>
        <strain evidence="8">s-12</strain>
        <strain evidence="5">S-12</strain>
    </source>
</reference>
<keyword evidence="1 3" id="KW-0474">Menaquinone biosynthesis</keyword>
<dbReference type="Proteomes" id="UP000472971">
    <property type="component" value="Unassembled WGS sequence"/>
</dbReference>
<organism evidence="6 7">
    <name type="scientific">Bacillus aquiflavi</name>
    <dbReference type="NCBI Taxonomy" id="2672567"/>
    <lineage>
        <taxon>Bacteria</taxon>
        <taxon>Bacillati</taxon>
        <taxon>Bacillota</taxon>
        <taxon>Bacilli</taxon>
        <taxon>Bacillales</taxon>
        <taxon>Bacillaceae</taxon>
        <taxon>Bacillus</taxon>
    </lineage>
</organism>
<dbReference type="NCBIfam" id="TIGR03695">
    <property type="entry name" value="menH_SHCHC"/>
    <property type="match status" value="1"/>
</dbReference>
<dbReference type="InterPro" id="IPR022485">
    <property type="entry name" value="SHCHC_synthase_MenH"/>
</dbReference>
<comment type="subunit">
    <text evidence="3">Monomer.</text>
</comment>
<dbReference type="HAMAP" id="MF_01660">
    <property type="entry name" value="MenH"/>
    <property type="match status" value="1"/>
</dbReference>
<dbReference type="GO" id="GO:0070205">
    <property type="term" value="F:2-succinyl-6-hydroxy-2,4-cyclohexadiene-1-carboxylate synthase activity"/>
    <property type="evidence" value="ECO:0007669"/>
    <property type="project" value="UniProtKB-UniRule"/>
</dbReference>
<dbReference type="InterPro" id="IPR000073">
    <property type="entry name" value="AB_hydrolase_1"/>
</dbReference>
<comment type="catalytic activity">
    <reaction evidence="3">
        <text>5-enolpyruvoyl-6-hydroxy-2-succinyl-cyclohex-3-ene-1-carboxylate = (1R,6R)-6-hydroxy-2-succinyl-cyclohexa-2,4-diene-1-carboxylate + pyruvate</text>
        <dbReference type="Rhea" id="RHEA:25597"/>
        <dbReference type="ChEBI" id="CHEBI:15361"/>
        <dbReference type="ChEBI" id="CHEBI:58689"/>
        <dbReference type="ChEBI" id="CHEBI:58818"/>
        <dbReference type="EC" id="4.2.99.20"/>
    </reaction>
</comment>
<sequence length="270" mass="30988">MNFVIDGIRYHIKYCREEGFPLILLHGFTGDSSTWLPFCNKLTPQAKLIMPDIIGHGCTESPENVNVYQIEKVAYHLLLIMDQLKIKKADILGYSMGGRLALTFAIMFPERIRKLILESASPGLETEAEREQRRLQDGKLADFIKKNGIEEFANYWGEIPLFHTQQYISKHKKSVIRKQRLKNNPIGLANSLLGMGTGSQPSWWDDLKYIQHEVLLVTGMLDKKFCRINERMKKRIPLSQLVSVPNCGHAVHVEDEEKFGTIVNEYLSIE</sequence>
<name>A0A6B3VXE3_9BACI</name>
<proteinExistence type="inferred from homology"/>
<accession>A0A6B3VXE3</accession>
<evidence type="ECO:0000313" key="5">
    <source>
        <dbReference type="EMBL" id="MBA4537407.1"/>
    </source>
</evidence>
<dbReference type="PANTHER" id="PTHR42916:SF1">
    <property type="entry name" value="PROTEIN PHYLLO, CHLOROPLASTIC"/>
    <property type="match status" value="1"/>
</dbReference>